<accession>A0ABP6QM04</accession>
<organism evidence="9 10">
    <name type="scientific">Actinocorallia longicatena</name>
    <dbReference type="NCBI Taxonomy" id="111803"/>
    <lineage>
        <taxon>Bacteria</taxon>
        <taxon>Bacillati</taxon>
        <taxon>Actinomycetota</taxon>
        <taxon>Actinomycetes</taxon>
        <taxon>Streptosporangiales</taxon>
        <taxon>Thermomonosporaceae</taxon>
        <taxon>Actinocorallia</taxon>
    </lineage>
</organism>
<evidence type="ECO:0000256" key="6">
    <source>
        <dbReference type="ARBA" id="ARBA00022989"/>
    </source>
</evidence>
<feature type="transmembrane region" description="Helical" evidence="8">
    <location>
        <begin position="121"/>
        <end position="146"/>
    </location>
</feature>
<evidence type="ECO:0000256" key="1">
    <source>
        <dbReference type="ARBA" id="ARBA00004651"/>
    </source>
</evidence>
<proteinExistence type="inferred from homology"/>
<evidence type="ECO:0000256" key="7">
    <source>
        <dbReference type="ARBA" id="ARBA00023136"/>
    </source>
</evidence>
<dbReference type="InterPro" id="IPR051629">
    <property type="entry name" value="Sulfite_efflux_TDT"/>
</dbReference>
<dbReference type="PANTHER" id="PTHR31686">
    <property type="match status" value="1"/>
</dbReference>
<keyword evidence="3" id="KW-0813">Transport</keyword>
<sequence>MDLLERPALPPKSRPVPVRERVGPGWFASVMGTGIVANAAAGQGLTVPAAVLWTVAAALLTGLCALLAAQFLLSPGVAAAQAVHPLTSRLWGAPPMALMTVGAGALLSGRPLLGGTAALAIAWPLWTLGTLLGLLTAVAVPAVAAARRSPGDPEPYGTRLMPVVPPVVSAACGALFLPFLGGPARTAMTVVCLVLLGVGVLGAGLVLPGPLRRLREDGPGPAASVPSWWIVLGPLGQSATAAAHLAHAHPGRTALALGFAVPALVLALLCLVPLTVLTLRTARRGLPFSLSWWAFVFPLGTVATGAAGLASLTALPAVPFAAVLLFAALATVWATVAARTLRGLVAREAPAGTVPAGA</sequence>
<protein>
    <submittedName>
        <fullName evidence="9">TDT family transporter</fullName>
    </submittedName>
</protein>
<dbReference type="Gene3D" id="1.50.10.150">
    <property type="entry name" value="Voltage-dependent anion channel"/>
    <property type="match status" value="1"/>
</dbReference>
<dbReference type="EMBL" id="BAAAUV010000023">
    <property type="protein sequence ID" value="GAA3232713.1"/>
    <property type="molecule type" value="Genomic_DNA"/>
</dbReference>
<feature type="transmembrane region" description="Helical" evidence="8">
    <location>
        <begin position="186"/>
        <end position="207"/>
    </location>
</feature>
<evidence type="ECO:0000256" key="8">
    <source>
        <dbReference type="SAM" id="Phobius"/>
    </source>
</evidence>
<reference evidence="10" key="1">
    <citation type="journal article" date="2019" name="Int. J. Syst. Evol. Microbiol.">
        <title>The Global Catalogue of Microorganisms (GCM) 10K type strain sequencing project: providing services to taxonomists for standard genome sequencing and annotation.</title>
        <authorList>
            <consortium name="The Broad Institute Genomics Platform"/>
            <consortium name="The Broad Institute Genome Sequencing Center for Infectious Disease"/>
            <person name="Wu L."/>
            <person name="Ma J."/>
        </authorList>
    </citation>
    <scope>NUCLEOTIDE SEQUENCE [LARGE SCALE GENOMIC DNA]</scope>
    <source>
        <strain evidence="10">JCM 9377</strain>
    </source>
</reference>
<feature type="transmembrane region" description="Helical" evidence="8">
    <location>
        <begin position="47"/>
        <end position="69"/>
    </location>
</feature>
<evidence type="ECO:0000256" key="3">
    <source>
        <dbReference type="ARBA" id="ARBA00022448"/>
    </source>
</evidence>
<evidence type="ECO:0000313" key="9">
    <source>
        <dbReference type="EMBL" id="GAA3232713.1"/>
    </source>
</evidence>
<dbReference type="InterPro" id="IPR004695">
    <property type="entry name" value="SLAC1/Mae1/Ssu1/TehA"/>
</dbReference>
<feature type="transmembrane region" description="Helical" evidence="8">
    <location>
        <begin position="21"/>
        <end position="41"/>
    </location>
</feature>
<feature type="transmembrane region" description="Helical" evidence="8">
    <location>
        <begin position="158"/>
        <end position="180"/>
    </location>
</feature>
<name>A0ABP6QM04_9ACTN</name>
<feature type="transmembrane region" description="Helical" evidence="8">
    <location>
        <begin position="290"/>
        <end position="312"/>
    </location>
</feature>
<dbReference type="RefSeq" id="WP_344835849.1">
    <property type="nucleotide sequence ID" value="NZ_BAAAUV010000023.1"/>
</dbReference>
<evidence type="ECO:0000256" key="4">
    <source>
        <dbReference type="ARBA" id="ARBA00022475"/>
    </source>
</evidence>
<dbReference type="PANTHER" id="PTHR31686:SF1">
    <property type="entry name" value="SULFITE EFFLUX PUMP SSU1"/>
    <property type="match status" value="1"/>
</dbReference>
<keyword evidence="10" id="KW-1185">Reference proteome</keyword>
<keyword evidence="4" id="KW-1003">Cell membrane</keyword>
<evidence type="ECO:0000313" key="10">
    <source>
        <dbReference type="Proteomes" id="UP001501237"/>
    </source>
</evidence>
<gene>
    <name evidence="9" type="ORF">GCM10010468_64770</name>
</gene>
<evidence type="ECO:0000256" key="2">
    <source>
        <dbReference type="ARBA" id="ARBA00008566"/>
    </source>
</evidence>
<comment type="subcellular location">
    <subcellularLocation>
        <location evidence="1">Cell membrane</location>
        <topology evidence="1">Multi-pass membrane protein</topology>
    </subcellularLocation>
</comment>
<feature type="transmembrane region" description="Helical" evidence="8">
    <location>
        <begin position="254"/>
        <end position="278"/>
    </location>
</feature>
<dbReference type="InterPro" id="IPR038665">
    <property type="entry name" value="Voltage-dep_anion_channel_sf"/>
</dbReference>
<comment type="caution">
    <text evidence="9">The sequence shown here is derived from an EMBL/GenBank/DDBJ whole genome shotgun (WGS) entry which is preliminary data.</text>
</comment>
<comment type="similarity">
    <text evidence="2">Belongs to the tellurite-resistance/dicarboxylate transporter (TDT) family.</text>
</comment>
<keyword evidence="5 8" id="KW-0812">Transmembrane</keyword>
<feature type="transmembrane region" description="Helical" evidence="8">
    <location>
        <begin position="90"/>
        <end position="109"/>
    </location>
</feature>
<keyword evidence="7 8" id="KW-0472">Membrane</keyword>
<feature type="transmembrane region" description="Helical" evidence="8">
    <location>
        <begin position="318"/>
        <end position="338"/>
    </location>
</feature>
<dbReference type="Proteomes" id="UP001501237">
    <property type="component" value="Unassembled WGS sequence"/>
</dbReference>
<dbReference type="Pfam" id="PF03595">
    <property type="entry name" value="SLAC1"/>
    <property type="match status" value="1"/>
</dbReference>
<keyword evidence="6 8" id="KW-1133">Transmembrane helix</keyword>
<evidence type="ECO:0000256" key="5">
    <source>
        <dbReference type="ARBA" id="ARBA00022692"/>
    </source>
</evidence>